<evidence type="ECO:0000259" key="4">
    <source>
        <dbReference type="PROSITE" id="PS51898"/>
    </source>
</evidence>
<dbReference type="SUPFAM" id="SSF56349">
    <property type="entry name" value="DNA breaking-rejoining enzymes"/>
    <property type="match status" value="1"/>
</dbReference>
<gene>
    <name evidence="6" type="primary">xerD</name>
    <name evidence="6" type="ORF">NO1_0258</name>
</gene>
<dbReference type="GO" id="GO:0015074">
    <property type="term" value="P:DNA integration"/>
    <property type="evidence" value="ECO:0007669"/>
    <property type="project" value="InterPro"/>
</dbReference>
<dbReference type="PANTHER" id="PTHR30349">
    <property type="entry name" value="PHAGE INTEGRASE-RELATED"/>
    <property type="match status" value="1"/>
</dbReference>
<accession>A0A388T832</accession>
<proteinExistence type="predicted"/>
<evidence type="ECO:0000259" key="5">
    <source>
        <dbReference type="PROSITE" id="PS51900"/>
    </source>
</evidence>
<evidence type="ECO:0000256" key="2">
    <source>
        <dbReference type="ARBA" id="ARBA00023172"/>
    </source>
</evidence>
<dbReference type="InterPro" id="IPR044068">
    <property type="entry name" value="CB"/>
</dbReference>
<dbReference type="InterPro" id="IPR050090">
    <property type="entry name" value="Tyrosine_recombinase_XerCD"/>
</dbReference>
<evidence type="ECO:0000313" key="6">
    <source>
        <dbReference type="EMBL" id="GBR72780.1"/>
    </source>
</evidence>
<evidence type="ECO:0000313" key="7">
    <source>
        <dbReference type="Proteomes" id="UP000269352"/>
    </source>
</evidence>
<name>A0A388T832_TERA1</name>
<dbReference type="InterPro" id="IPR010998">
    <property type="entry name" value="Integrase_recombinase_N"/>
</dbReference>
<feature type="domain" description="Core-binding (CB)" evidence="5">
    <location>
        <begin position="1"/>
        <end position="79"/>
    </location>
</feature>
<dbReference type="GO" id="GO:0006310">
    <property type="term" value="P:DNA recombination"/>
    <property type="evidence" value="ECO:0007669"/>
    <property type="project" value="UniProtKB-KW"/>
</dbReference>
<dbReference type="AlphaFoldDB" id="A0A388T832"/>
<dbReference type="GO" id="GO:0003677">
    <property type="term" value="F:DNA binding"/>
    <property type="evidence" value="ECO:0007669"/>
    <property type="project" value="UniProtKB-UniRule"/>
</dbReference>
<dbReference type="PANTHER" id="PTHR30349:SF90">
    <property type="entry name" value="TYROSINE RECOMBINASE XERD"/>
    <property type="match status" value="1"/>
</dbReference>
<sequence>MAMNELQLFNAYMTGKGWKEITKYTYRTIVKKFVELCPDYQGFDAEKAKNFIFKTRETKSRKTTKQMLIALRAFYNCLGLNAAIWKYRIVPERKIPKHLTKEEVDRLLNKMDGKDIYSVRDKAMYELIYAGGLKTTEVIRLKMADVEIPKRRLWLGRKRAYFGKLAAAALIEYIGRRSEFLPKVDNLFVNAQGIEISPQRVELRLKKYAVAAGVPENAVTPQALRNSLAVHLFDGGADAKTVQKIMRHRRANHIGRYAETSEICRGEVEMLDYENMQ</sequence>
<dbReference type="PROSITE" id="PS51900">
    <property type="entry name" value="CB"/>
    <property type="match status" value="1"/>
</dbReference>
<reference evidence="6 7" key="1">
    <citation type="journal article" date="2019" name="ISME J.">
        <title>Genome analyses of uncultured TG2/ZB3 bacteria in 'Margulisbacteria' specifically attached to ectosymbiotic spirochetes of protists in the termite gut.</title>
        <authorList>
            <person name="Utami Y.D."/>
            <person name="Kuwahara H."/>
            <person name="Igai K."/>
            <person name="Murakami T."/>
            <person name="Sugaya K."/>
            <person name="Morikawa T."/>
            <person name="Nagura Y."/>
            <person name="Yuki M."/>
            <person name="Deevong P."/>
            <person name="Inoue T."/>
            <person name="Kihara K."/>
            <person name="Lo N."/>
            <person name="Yamada A."/>
            <person name="Ohkuma M."/>
            <person name="Hongoh Y."/>
        </authorList>
    </citation>
    <scope>NUCLEOTIDE SEQUENCE [LARGE SCALE GENOMIC DNA]</scope>
    <source>
        <strain evidence="6">NkOx7-01</strain>
    </source>
</reference>
<dbReference type="InterPro" id="IPR002104">
    <property type="entry name" value="Integrase_catalytic"/>
</dbReference>
<organism evidence="6 7">
    <name type="scientific">Termititenax aidoneus</name>
    <dbReference type="NCBI Taxonomy" id="2218524"/>
    <lineage>
        <taxon>Bacteria</taxon>
        <taxon>Bacillati</taxon>
        <taxon>Candidatus Margulisiibacteriota</taxon>
        <taxon>Candidatus Termititenacia</taxon>
        <taxon>Candidatus Termititenacales</taxon>
        <taxon>Candidatus Termititenacaceae</taxon>
        <taxon>Candidatus Termititenax</taxon>
    </lineage>
</organism>
<keyword evidence="1 3" id="KW-0238">DNA-binding</keyword>
<dbReference type="InterPro" id="IPR013762">
    <property type="entry name" value="Integrase-like_cat_sf"/>
</dbReference>
<comment type="caution">
    <text evidence="6">The sequence shown here is derived from an EMBL/GenBank/DDBJ whole genome shotgun (WGS) entry which is preliminary data.</text>
</comment>
<protein>
    <submittedName>
        <fullName evidence="6">Site-specific tyrosine recombinase XerD</fullName>
    </submittedName>
</protein>
<keyword evidence="2" id="KW-0233">DNA recombination</keyword>
<evidence type="ECO:0000256" key="1">
    <source>
        <dbReference type="ARBA" id="ARBA00023125"/>
    </source>
</evidence>
<evidence type="ECO:0000256" key="3">
    <source>
        <dbReference type="PROSITE-ProRule" id="PRU01248"/>
    </source>
</evidence>
<feature type="domain" description="Tyr recombinase" evidence="4">
    <location>
        <begin position="94"/>
        <end position="270"/>
    </location>
</feature>
<dbReference type="PROSITE" id="PS51898">
    <property type="entry name" value="TYR_RECOMBINASE"/>
    <property type="match status" value="1"/>
</dbReference>
<dbReference type="Gene3D" id="1.10.443.10">
    <property type="entry name" value="Intergrase catalytic core"/>
    <property type="match status" value="1"/>
</dbReference>
<dbReference type="Gene3D" id="1.10.150.130">
    <property type="match status" value="1"/>
</dbReference>
<dbReference type="InterPro" id="IPR011010">
    <property type="entry name" value="DNA_brk_join_enz"/>
</dbReference>
<dbReference type="EMBL" id="BGZN01000002">
    <property type="protein sequence ID" value="GBR72780.1"/>
    <property type="molecule type" value="Genomic_DNA"/>
</dbReference>
<dbReference type="Pfam" id="PF00589">
    <property type="entry name" value="Phage_integrase"/>
    <property type="match status" value="1"/>
</dbReference>
<keyword evidence="7" id="KW-1185">Reference proteome</keyword>
<dbReference type="Proteomes" id="UP000269352">
    <property type="component" value="Unassembled WGS sequence"/>
</dbReference>